<dbReference type="PANTHER" id="PTHR34406">
    <property type="entry name" value="PROTEIN YCEI"/>
    <property type="match status" value="1"/>
</dbReference>
<dbReference type="Gene3D" id="2.40.128.110">
    <property type="entry name" value="Lipid/polyisoprenoid-binding, YceI-like"/>
    <property type="match status" value="1"/>
</dbReference>
<keyword evidence="1" id="KW-0472">Membrane</keyword>
<reference evidence="3 4" key="1">
    <citation type="submission" date="2017-07" db="EMBL/GenBank/DDBJ databases">
        <title>Analysis of two Campylobacter avium genomes and identification of a novel hippuricase gene.</title>
        <authorList>
            <person name="Miller W.G."/>
            <person name="Chapman M.H."/>
            <person name="Yee E."/>
            <person name="Revez J."/>
            <person name="Bono J.L."/>
            <person name="Rossi M."/>
        </authorList>
    </citation>
    <scope>NUCLEOTIDE SEQUENCE [LARGE SCALE GENOMIC DNA]</scope>
    <source>
        <strain evidence="3 4">LMG 24591</strain>
    </source>
</reference>
<feature type="domain" description="Lipid/polyisoprenoid-binding YceI-like" evidence="2">
    <location>
        <begin position="25"/>
        <end position="166"/>
    </location>
</feature>
<dbReference type="PANTHER" id="PTHR34406:SF1">
    <property type="entry name" value="PROTEIN YCEI"/>
    <property type="match status" value="1"/>
</dbReference>
<name>A0A222MZA0_9BACT</name>
<dbReference type="AlphaFoldDB" id="A0A222MZA0"/>
<dbReference type="InterPro" id="IPR007372">
    <property type="entry name" value="Lipid/polyisoprenoid-bd_YceI"/>
</dbReference>
<dbReference type="OrthoDB" id="9811006at2"/>
<dbReference type="EMBL" id="CP022347">
    <property type="protein sequence ID" value="ASQ31195.1"/>
    <property type="molecule type" value="Genomic_DNA"/>
</dbReference>
<keyword evidence="4" id="KW-1185">Reference proteome</keyword>
<dbReference type="Proteomes" id="UP000201169">
    <property type="component" value="Chromosome"/>
</dbReference>
<keyword evidence="1" id="KW-1133">Transmembrane helix</keyword>
<evidence type="ECO:0000313" key="3">
    <source>
        <dbReference type="EMBL" id="ASQ31195.1"/>
    </source>
</evidence>
<evidence type="ECO:0000256" key="1">
    <source>
        <dbReference type="SAM" id="Phobius"/>
    </source>
</evidence>
<organism evidence="3 4">
    <name type="scientific">Campylobacter avium LMG 24591</name>
    <dbReference type="NCBI Taxonomy" id="522484"/>
    <lineage>
        <taxon>Bacteria</taxon>
        <taxon>Pseudomonadati</taxon>
        <taxon>Campylobacterota</taxon>
        <taxon>Epsilonproteobacteria</taxon>
        <taxon>Campylobacterales</taxon>
        <taxon>Campylobacteraceae</taxon>
        <taxon>Campylobacter</taxon>
    </lineage>
</organism>
<keyword evidence="1" id="KW-0812">Transmembrane</keyword>
<dbReference type="RefSeq" id="WP_094752861.1">
    <property type="nucleotide sequence ID" value="NZ_CP022347.1"/>
</dbReference>
<dbReference type="SUPFAM" id="SSF101874">
    <property type="entry name" value="YceI-like"/>
    <property type="match status" value="1"/>
</dbReference>
<evidence type="ECO:0000259" key="2">
    <source>
        <dbReference type="SMART" id="SM00867"/>
    </source>
</evidence>
<dbReference type="SMART" id="SM00867">
    <property type="entry name" value="YceI"/>
    <property type="match status" value="1"/>
</dbReference>
<dbReference type="InterPro" id="IPR036761">
    <property type="entry name" value="TTHA0802/YceI-like_sf"/>
</dbReference>
<evidence type="ECO:0000313" key="4">
    <source>
        <dbReference type="Proteomes" id="UP000201169"/>
    </source>
</evidence>
<dbReference type="KEGG" id="cavi:CAV_1595"/>
<accession>A0A222MZA0</accession>
<sequence>MNLFSFKKGFLYFCVFIFINMNLFALDIDKSKSKVAFKASKLVFVGVDGEFKDYEGNVSILNDEIVALNGNVFVNSVESGDKTRDEHIRGEVLFDSKKYPIISFKMSKYEALSSANGISKGKIYGLMNAHGVSKDIVFDSTVKKTEEGYILTLNSTVDVKKDFNMQS</sequence>
<gene>
    <name evidence="3" type="ORF">CAV_1595</name>
</gene>
<protein>
    <submittedName>
        <fullName evidence="3">Putative periplasmic protein (YceI-like domain)</fullName>
    </submittedName>
</protein>
<dbReference type="Pfam" id="PF04264">
    <property type="entry name" value="YceI"/>
    <property type="match status" value="1"/>
</dbReference>
<proteinExistence type="predicted"/>
<feature type="transmembrane region" description="Helical" evidence="1">
    <location>
        <begin position="9"/>
        <end position="26"/>
    </location>
</feature>